<evidence type="ECO:0000313" key="1">
    <source>
        <dbReference type="EMBL" id="KAK3731489.1"/>
    </source>
</evidence>
<evidence type="ECO:0000313" key="2">
    <source>
        <dbReference type="Proteomes" id="UP001283361"/>
    </source>
</evidence>
<keyword evidence="2" id="KW-1185">Reference proteome</keyword>
<comment type="caution">
    <text evidence="1">The sequence shown here is derived from an EMBL/GenBank/DDBJ whole genome shotgun (WGS) entry which is preliminary data.</text>
</comment>
<protein>
    <submittedName>
        <fullName evidence="1">Uncharacterized protein</fullName>
    </submittedName>
</protein>
<accession>A0AAE0Y457</accession>
<reference evidence="1" key="1">
    <citation type="journal article" date="2023" name="G3 (Bethesda)">
        <title>A reference genome for the long-term kleptoplast-retaining sea slug Elysia crispata morphotype clarki.</title>
        <authorList>
            <person name="Eastman K.E."/>
            <person name="Pendleton A.L."/>
            <person name="Shaikh M.A."/>
            <person name="Suttiyut T."/>
            <person name="Ogas R."/>
            <person name="Tomko P."/>
            <person name="Gavelis G."/>
            <person name="Widhalm J.R."/>
            <person name="Wisecaver J.H."/>
        </authorList>
    </citation>
    <scope>NUCLEOTIDE SEQUENCE</scope>
    <source>
        <strain evidence="1">ECLA1</strain>
    </source>
</reference>
<dbReference type="Proteomes" id="UP001283361">
    <property type="component" value="Unassembled WGS sequence"/>
</dbReference>
<proteinExistence type="predicted"/>
<dbReference type="AlphaFoldDB" id="A0AAE0Y457"/>
<sequence>MITLPVGSPLAAPAVTTILLVALSYTPEGFHLASHVGKRTVPCEHCQARKFPGQTKIMCFRIGKVDLDPLSPLPENFRDLYLGHSPESEHFLPNLRKYNCAFLGTSFCCNELTLSCWNPTFCVQGQVCHLIDLLTPVPNETVKFFILKFFGH</sequence>
<dbReference type="EMBL" id="JAWDGP010006998">
    <property type="protein sequence ID" value="KAK3731489.1"/>
    <property type="molecule type" value="Genomic_DNA"/>
</dbReference>
<gene>
    <name evidence="1" type="ORF">RRG08_039142</name>
</gene>
<name>A0AAE0Y457_9GAST</name>
<organism evidence="1 2">
    <name type="scientific">Elysia crispata</name>
    <name type="common">lettuce slug</name>
    <dbReference type="NCBI Taxonomy" id="231223"/>
    <lineage>
        <taxon>Eukaryota</taxon>
        <taxon>Metazoa</taxon>
        <taxon>Spiralia</taxon>
        <taxon>Lophotrochozoa</taxon>
        <taxon>Mollusca</taxon>
        <taxon>Gastropoda</taxon>
        <taxon>Heterobranchia</taxon>
        <taxon>Euthyneura</taxon>
        <taxon>Panpulmonata</taxon>
        <taxon>Sacoglossa</taxon>
        <taxon>Placobranchoidea</taxon>
        <taxon>Plakobranchidae</taxon>
        <taxon>Elysia</taxon>
    </lineage>
</organism>